<evidence type="ECO:0000256" key="7">
    <source>
        <dbReference type="ARBA" id="ARBA00043224"/>
    </source>
</evidence>
<dbReference type="InterPro" id="IPR052347">
    <property type="entry name" value="Isochorismatase_Nicotinamidase"/>
</dbReference>
<evidence type="ECO:0000256" key="3">
    <source>
        <dbReference type="ARBA" id="ARBA00022723"/>
    </source>
</evidence>
<dbReference type="Gene3D" id="3.40.50.850">
    <property type="entry name" value="Isochorismatase-like"/>
    <property type="match status" value="1"/>
</dbReference>
<keyword evidence="2" id="KW-0662">Pyridine nucleotide biosynthesis</keyword>
<dbReference type="InterPro" id="IPR000868">
    <property type="entry name" value="Isochorismatase-like_dom"/>
</dbReference>
<dbReference type="Proteomes" id="UP000199645">
    <property type="component" value="Unassembled WGS sequence"/>
</dbReference>
<organism evidence="9 10">
    <name type="scientific">Actinoplanes philippinensis</name>
    <dbReference type="NCBI Taxonomy" id="35752"/>
    <lineage>
        <taxon>Bacteria</taxon>
        <taxon>Bacillati</taxon>
        <taxon>Actinomycetota</taxon>
        <taxon>Actinomycetes</taxon>
        <taxon>Micromonosporales</taxon>
        <taxon>Micromonosporaceae</taxon>
        <taxon>Actinoplanes</taxon>
    </lineage>
</organism>
<evidence type="ECO:0000313" key="9">
    <source>
        <dbReference type="EMBL" id="SFF61180.1"/>
    </source>
</evidence>
<dbReference type="EMBL" id="FONV01000015">
    <property type="protein sequence ID" value="SFF61180.1"/>
    <property type="molecule type" value="Genomic_DNA"/>
</dbReference>
<dbReference type="InterPro" id="IPR036380">
    <property type="entry name" value="Isochorismatase-like_sf"/>
</dbReference>
<reference evidence="9 10" key="1">
    <citation type="submission" date="2016-10" db="EMBL/GenBank/DDBJ databases">
        <authorList>
            <person name="de Groot N.N."/>
        </authorList>
    </citation>
    <scope>NUCLEOTIDE SEQUENCE [LARGE SCALE GENOMIC DNA]</scope>
    <source>
        <strain evidence="9 10">DSM 43019</strain>
    </source>
</reference>
<dbReference type="GO" id="GO:0019363">
    <property type="term" value="P:pyridine nucleotide biosynthetic process"/>
    <property type="evidence" value="ECO:0007669"/>
    <property type="project" value="UniProtKB-KW"/>
</dbReference>
<dbReference type="PANTHER" id="PTHR11080">
    <property type="entry name" value="PYRAZINAMIDASE/NICOTINAMIDASE"/>
    <property type="match status" value="1"/>
</dbReference>
<dbReference type="SUPFAM" id="SSF52499">
    <property type="entry name" value="Isochorismatase-like hydrolases"/>
    <property type="match status" value="1"/>
</dbReference>
<name>A0A1I2K4S4_9ACTN</name>
<dbReference type="OrthoDB" id="9791276at2"/>
<dbReference type="GO" id="GO:0046872">
    <property type="term" value="F:metal ion binding"/>
    <property type="evidence" value="ECO:0007669"/>
    <property type="project" value="UniProtKB-KW"/>
</dbReference>
<evidence type="ECO:0000256" key="6">
    <source>
        <dbReference type="ARBA" id="ARBA00039017"/>
    </source>
</evidence>
<proteinExistence type="inferred from homology"/>
<feature type="domain" description="Isochorismatase-like" evidence="8">
    <location>
        <begin position="4"/>
        <end position="181"/>
    </location>
</feature>
<comment type="pathway">
    <text evidence="5">Cofactor biosynthesis; nicotinate biosynthesis; nicotinate from nicotinamide: step 1/1.</text>
</comment>
<keyword evidence="3" id="KW-0479">Metal-binding</keyword>
<evidence type="ECO:0000259" key="8">
    <source>
        <dbReference type="Pfam" id="PF00857"/>
    </source>
</evidence>
<evidence type="ECO:0000256" key="4">
    <source>
        <dbReference type="ARBA" id="ARBA00022801"/>
    </source>
</evidence>
<dbReference type="AlphaFoldDB" id="A0A1I2K4S4"/>
<comment type="similarity">
    <text evidence="1">Belongs to the isochorismatase family.</text>
</comment>
<keyword evidence="4" id="KW-0378">Hydrolase</keyword>
<accession>A0A1I2K4S4</accession>
<sequence>MSRALIIVDVQNDFCEGGSLPVTGGAAVAKGISLVLDKAGDRWDHVVATKDYHVDPGTHFSDHPDFVDTWPAHCVAGSAGSDFHPELATGRIEAIFHKGAHQAAYSGFEGATEEGETLAGWLRGKGVTEVEVVGIATDHCVRATALDAAKEGFTTTVLLELTAGVARATTDAAVEQFRAASIETTGSPVVDA</sequence>
<dbReference type="RefSeq" id="WP_093620263.1">
    <property type="nucleotide sequence ID" value="NZ_BOMT01000084.1"/>
</dbReference>
<evidence type="ECO:0000256" key="1">
    <source>
        <dbReference type="ARBA" id="ARBA00006336"/>
    </source>
</evidence>
<protein>
    <recommendedName>
        <fullName evidence="6">nicotinamidase</fullName>
        <ecNumber evidence="6">3.5.1.19</ecNumber>
    </recommendedName>
    <alternativeName>
        <fullName evidence="7">Nicotinamide deamidase</fullName>
    </alternativeName>
</protein>
<dbReference type="Pfam" id="PF00857">
    <property type="entry name" value="Isochorismatase"/>
    <property type="match status" value="1"/>
</dbReference>
<evidence type="ECO:0000313" key="10">
    <source>
        <dbReference type="Proteomes" id="UP000199645"/>
    </source>
</evidence>
<dbReference type="EC" id="3.5.1.19" evidence="6"/>
<evidence type="ECO:0000256" key="2">
    <source>
        <dbReference type="ARBA" id="ARBA00022642"/>
    </source>
</evidence>
<dbReference type="PANTHER" id="PTHR11080:SF2">
    <property type="entry name" value="LD05707P"/>
    <property type="match status" value="1"/>
</dbReference>
<dbReference type="GO" id="GO:0008936">
    <property type="term" value="F:nicotinamidase activity"/>
    <property type="evidence" value="ECO:0007669"/>
    <property type="project" value="UniProtKB-EC"/>
</dbReference>
<gene>
    <name evidence="9" type="ORF">SAMN05421541_1156</name>
</gene>
<dbReference type="STRING" id="35752.SAMN05421541_1156"/>
<evidence type="ECO:0000256" key="5">
    <source>
        <dbReference type="ARBA" id="ARBA00037900"/>
    </source>
</evidence>
<keyword evidence="10" id="KW-1185">Reference proteome</keyword>